<evidence type="ECO:0000313" key="9">
    <source>
        <dbReference type="EMBL" id="MDR6226275.1"/>
    </source>
</evidence>
<comment type="similarity">
    <text evidence="2 8">Belongs to the lactate permease family.</text>
</comment>
<dbReference type="PANTHER" id="PTHR30003:SF0">
    <property type="entry name" value="GLYCOLATE PERMEASE GLCA-RELATED"/>
    <property type="match status" value="1"/>
</dbReference>
<sequence length="594" mass="62661">MLSILALVPVLTVFVLLVLLKWPAKYAMPISFLVTAALSLWVWDVPFNQVAAGTVDGVITALTLLYIIFGAILLLKTLTESGAIHSLRQSLTEISPDRRVQAILIAWLFGSFIEGSAGFGTPAAVAAPLLVGLGFPAMAAVVCALIIQSTPVTFGALGTPILVGVNSGLGQGQLPEVQEAAGVAATDWSGYIAAIGANAALVHAVVGTFIPLLMVAVMTRFFGPKRSFADGLRVWPFALFAGLAMTVPYLLVAVTLGPEFPSLFGGLFGLAVVGFAARQGWFVPKEETWDFEKKENWDPIWNGDMFDRLKIATDVPDGSRMPGWKTWMPYLLVGLFLVLSRTETLPIKEWLNSVTFKLEDLFGSGVTVSVAPLFLPGTIFISVVVLTYFIHQMKPSSFGRAWKGAFYTTGVASVALLFSVPMVKLFIGSGGGGAGYESMPIALAEGVAVLTGSLYPLFAPVIGALGAFAAGSNTISNMMFSLFQFEVGNRIGVDPAWVVALQAVGGAAGNMICVHNVVAASATVGLVNREGILIRKLLLPLGYYLLFAGALGYVVLNGFGLNIGSVLVAAITLGLMIFVIRGSRPPADTTSSGD</sequence>
<feature type="transmembrane region" description="Helical" evidence="8">
    <location>
        <begin position="30"/>
        <end position="47"/>
    </location>
</feature>
<keyword evidence="7 8" id="KW-0472">Membrane</keyword>
<feature type="transmembrane region" description="Helical" evidence="8">
    <location>
        <begin position="100"/>
        <end position="119"/>
    </location>
</feature>
<gene>
    <name evidence="9" type="ORF">JOE21_002281</name>
</gene>
<feature type="transmembrane region" description="Helical" evidence="8">
    <location>
        <begin position="234"/>
        <end position="254"/>
    </location>
</feature>
<keyword evidence="4 8" id="KW-1003">Cell membrane</keyword>
<keyword evidence="5 8" id="KW-0812">Transmembrane</keyword>
<dbReference type="Pfam" id="PF02652">
    <property type="entry name" value="Lactate_perm"/>
    <property type="match status" value="1"/>
</dbReference>
<feature type="transmembrane region" description="Helical" evidence="8">
    <location>
        <begin position="537"/>
        <end position="556"/>
    </location>
</feature>
<organism evidence="9 10">
    <name type="scientific">Desmospora profundinema</name>
    <dbReference type="NCBI Taxonomy" id="1571184"/>
    <lineage>
        <taxon>Bacteria</taxon>
        <taxon>Bacillati</taxon>
        <taxon>Bacillota</taxon>
        <taxon>Bacilli</taxon>
        <taxon>Bacillales</taxon>
        <taxon>Thermoactinomycetaceae</taxon>
        <taxon>Desmospora</taxon>
    </lineage>
</organism>
<feature type="transmembrane region" description="Helical" evidence="8">
    <location>
        <begin position="6"/>
        <end position="23"/>
    </location>
</feature>
<reference evidence="9 10" key="1">
    <citation type="submission" date="2023-07" db="EMBL/GenBank/DDBJ databases">
        <title>Genomic Encyclopedia of Type Strains, Phase IV (KMG-IV): sequencing the most valuable type-strain genomes for metagenomic binning, comparative biology and taxonomic classification.</title>
        <authorList>
            <person name="Goeker M."/>
        </authorList>
    </citation>
    <scope>NUCLEOTIDE SEQUENCE [LARGE SCALE GENOMIC DNA]</scope>
    <source>
        <strain evidence="9 10">DSM 45903</strain>
    </source>
</reference>
<feature type="transmembrane region" description="Helical" evidence="8">
    <location>
        <begin position="402"/>
        <end position="427"/>
    </location>
</feature>
<dbReference type="PANTHER" id="PTHR30003">
    <property type="entry name" value="L-LACTATE PERMEASE"/>
    <property type="match status" value="1"/>
</dbReference>
<feature type="transmembrane region" description="Helical" evidence="8">
    <location>
        <begin position="260"/>
        <end position="277"/>
    </location>
</feature>
<evidence type="ECO:0000256" key="7">
    <source>
        <dbReference type="ARBA" id="ARBA00023136"/>
    </source>
</evidence>
<evidence type="ECO:0000256" key="3">
    <source>
        <dbReference type="ARBA" id="ARBA00022448"/>
    </source>
</evidence>
<evidence type="ECO:0000256" key="5">
    <source>
        <dbReference type="ARBA" id="ARBA00022692"/>
    </source>
</evidence>
<comment type="caution">
    <text evidence="9">The sequence shown here is derived from an EMBL/GenBank/DDBJ whole genome shotgun (WGS) entry which is preliminary data.</text>
</comment>
<keyword evidence="3 8" id="KW-0813">Transport</keyword>
<proteinExistence type="inferred from homology"/>
<protein>
    <recommendedName>
        <fullName evidence="8">L-lactate permease</fullName>
    </recommendedName>
</protein>
<feature type="transmembrane region" description="Helical" evidence="8">
    <location>
        <begin position="191"/>
        <end position="222"/>
    </location>
</feature>
<feature type="transmembrane region" description="Helical" evidence="8">
    <location>
        <begin position="562"/>
        <end position="580"/>
    </location>
</feature>
<feature type="transmembrane region" description="Helical" evidence="8">
    <location>
        <begin position="125"/>
        <end position="147"/>
    </location>
</feature>
<accession>A0ABU1INB6</accession>
<keyword evidence="10" id="KW-1185">Reference proteome</keyword>
<comment type="function">
    <text evidence="8">Uptake of L-lactate across the membrane. Can also transport D-lactate and glycolate.</text>
</comment>
<evidence type="ECO:0000256" key="2">
    <source>
        <dbReference type="ARBA" id="ARBA00010100"/>
    </source>
</evidence>
<feature type="transmembrane region" description="Helical" evidence="8">
    <location>
        <begin position="447"/>
        <end position="470"/>
    </location>
</feature>
<evidence type="ECO:0000256" key="1">
    <source>
        <dbReference type="ARBA" id="ARBA00004651"/>
    </source>
</evidence>
<dbReference type="EMBL" id="JAVDQG010000004">
    <property type="protein sequence ID" value="MDR6226275.1"/>
    <property type="molecule type" value="Genomic_DNA"/>
</dbReference>
<dbReference type="Proteomes" id="UP001185012">
    <property type="component" value="Unassembled WGS sequence"/>
</dbReference>
<dbReference type="InterPro" id="IPR003804">
    <property type="entry name" value="Lactate_perm"/>
</dbReference>
<evidence type="ECO:0000313" key="10">
    <source>
        <dbReference type="Proteomes" id="UP001185012"/>
    </source>
</evidence>
<name>A0ABU1INB6_9BACL</name>
<keyword evidence="6 8" id="KW-1133">Transmembrane helix</keyword>
<feature type="transmembrane region" description="Helical" evidence="8">
    <location>
        <begin position="367"/>
        <end position="390"/>
    </location>
</feature>
<feature type="transmembrane region" description="Helical" evidence="8">
    <location>
        <begin position="59"/>
        <end position="79"/>
    </location>
</feature>
<evidence type="ECO:0000256" key="8">
    <source>
        <dbReference type="RuleBase" id="RU365092"/>
    </source>
</evidence>
<evidence type="ECO:0000256" key="6">
    <source>
        <dbReference type="ARBA" id="ARBA00022989"/>
    </source>
</evidence>
<evidence type="ECO:0000256" key="4">
    <source>
        <dbReference type="ARBA" id="ARBA00022475"/>
    </source>
</evidence>
<dbReference type="RefSeq" id="WP_309865913.1">
    <property type="nucleotide sequence ID" value="NZ_JAVDQG010000004.1"/>
</dbReference>
<feature type="transmembrane region" description="Helical" evidence="8">
    <location>
        <begin position="327"/>
        <end position="347"/>
    </location>
</feature>
<comment type="subcellular location">
    <subcellularLocation>
        <location evidence="1 8">Cell membrane</location>
        <topology evidence="1 8">Multi-pass membrane protein</topology>
    </subcellularLocation>
</comment>
<dbReference type="NCBIfam" id="TIGR00795">
    <property type="entry name" value="lctP"/>
    <property type="match status" value="1"/>
</dbReference>